<dbReference type="STRING" id="1682113.A7U43_06420"/>
<gene>
    <name evidence="3" type="ORF">A7U43_06420</name>
</gene>
<reference evidence="3 4" key="1">
    <citation type="submission" date="2016-05" db="EMBL/GenBank/DDBJ databases">
        <title>Complete genome sequence of a phthalic acid esters degrading Mycobacterium sp. YC-RL4.</title>
        <authorList>
            <person name="Ren L."/>
            <person name="Fan S."/>
            <person name="Ruth N."/>
            <person name="Jia Y."/>
            <person name="Wang J."/>
            <person name="Qiao C."/>
        </authorList>
    </citation>
    <scope>NUCLEOTIDE SEQUENCE [LARGE SCALE GENOMIC DNA]</scope>
    <source>
        <strain evidence="3 4">YC-RL4</strain>
    </source>
</reference>
<evidence type="ECO:0000256" key="1">
    <source>
        <dbReference type="ARBA" id="ARBA00022801"/>
    </source>
</evidence>
<dbReference type="GO" id="GO:0016020">
    <property type="term" value="C:membrane"/>
    <property type="evidence" value="ECO:0007669"/>
    <property type="project" value="TreeGrafter"/>
</dbReference>
<proteinExistence type="predicted"/>
<evidence type="ECO:0000313" key="3">
    <source>
        <dbReference type="EMBL" id="ANE79006.1"/>
    </source>
</evidence>
<dbReference type="InterPro" id="IPR050266">
    <property type="entry name" value="AB_hydrolase_sf"/>
</dbReference>
<dbReference type="GO" id="GO:0016787">
    <property type="term" value="F:hydrolase activity"/>
    <property type="evidence" value="ECO:0007669"/>
    <property type="project" value="UniProtKB-KW"/>
</dbReference>
<dbReference type="Pfam" id="PF12697">
    <property type="entry name" value="Abhydrolase_6"/>
    <property type="match status" value="1"/>
</dbReference>
<organism evidence="3 4">
    <name type="scientific">Mycobacterium adipatum</name>
    <dbReference type="NCBI Taxonomy" id="1682113"/>
    <lineage>
        <taxon>Bacteria</taxon>
        <taxon>Bacillati</taxon>
        <taxon>Actinomycetota</taxon>
        <taxon>Actinomycetes</taxon>
        <taxon>Mycobacteriales</taxon>
        <taxon>Mycobacteriaceae</taxon>
        <taxon>Mycobacterium</taxon>
    </lineage>
</organism>
<dbReference type="OrthoDB" id="63519at2"/>
<keyword evidence="1 3" id="KW-0378">Hydrolase</keyword>
<evidence type="ECO:0000313" key="4">
    <source>
        <dbReference type="Proteomes" id="UP000077143"/>
    </source>
</evidence>
<dbReference type="InterPro" id="IPR029058">
    <property type="entry name" value="AB_hydrolase_fold"/>
</dbReference>
<dbReference type="PANTHER" id="PTHR43798:SF31">
    <property type="entry name" value="AB HYDROLASE SUPERFAMILY PROTEIN YCLE"/>
    <property type="match status" value="1"/>
</dbReference>
<keyword evidence="4" id="KW-1185">Reference proteome</keyword>
<dbReference type="Gene3D" id="3.40.50.1820">
    <property type="entry name" value="alpha/beta hydrolase"/>
    <property type="match status" value="1"/>
</dbReference>
<name>A0A172UIT5_9MYCO</name>
<dbReference type="RefSeq" id="WP_067992466.1">
    <property type="nucleotide sequence ID" value="NZ_CP015596.1"/>
</dbReference>
<dbReference type="SUPFAM" id="SSF53474">
    <property type="entry name" value="alpha/beta-Hydrolases"/>
    <property type="match status" value="1"/>
</dbReference>
<dbReference type="EMBL" id="CP015596">
    <property type="protein sequence ID" value="ANE79006.1"/>
    <property type="molecule type" value="Genomic_DNA"/>
</dbReference>
<dbReference type="KEGG" id="madi:A7U43_06420"/>
<dbReference type="AlphaFoldDB" id="A0A172UIT5"/>
<dbReference type="PANTHER" id="PTHR43798">
    <property type="entry name" value="MONOACYLGLYCEROL LIPASE"/>
    <property type="match status" value="1"/>
</dbReference>
<feature type="domain" description="AB hydrolase-1" evidence="2">
    <location>
        <begin position="24"/>
        <end position="249"/>
    </location>
</feature>
<sequence length="264" mass="28879">MHSVSLVRRGGADDGPDGGAAAPLVLVHGLMGRGSTWSRQIPWLSRFGPVYTYDAPWHRGREVTDPHPISTERFVEDLGAAVASLGRPATLIGHSMGGLHSWCLAAERPDLVTAVVVEDMAPDFRGRTTGPWEPWLQALPVEFDSAQQVYDAFGPVAGQYFLEAFDRTESGWRLHGHPARWIEIAAQWGIRDYWRQWQAVRAPVLLLEAGGTVAPPGQMLRMHETGFRTTYLQVPGAGHLIHDDAPEVYRGAVESFLTALAGGA</sequence>
<protein>
    <submittedName>
        <fullName evidence="3">Alpha/beta hydrolase</fullName>
    </submittedName>
</protein>
<accession>A0A172UIT5</accession>
<dbReference type="InterPro" id="IPR000073">
    <property type="entry name" value="AB_hydrolase_1"/>
</dbReference>
<dbReference type="Proteomes" id="UP000077143">
    <property type="component" value="Chromosome"/>
</dbReference>
<evidence type="ECO:0000259" key="2">
    <source>
        <dbReference type="Pfam" id="PF12697"/>
    </source>
</evidence>